<feature type="chain" id="PRO_5007276773" description="Lipoprotein" evidence="1">
    <location>
        <begin position="22"/>
        <end position="212"/>
    </location>
</feature>
<protein>
    <recommendedName>
        <fullName evidence="4">Lipoprotein</fullName>
    </recommendedName>
</protein>
<reference evidence="2 3" key="1">
    <citation type="submission" date="2015-11" db="EMBL/GenBank/DDBJ databases">
        <title>Exploring the genomic traits of fungus-feeding bacterial genus Collimonas.</title>
        <authorList>
            <person name="Song C."/>
            <person name="Schmidt R."/>
            <person name="de Jager V."/>
            <person name="Krzyzanowska D."/>
            <person name="Jongedijk E."/>
            <person name="Cankar K."/>
            <person name="Beekwilder J."/>
            <person name="van Veen A."/>
            <person name="de Boer W."/>
            <person name="van Veen J.A."/>
            <person name="Garbeva P."/>
        </authorList>
    </citation>
    <scope>NUCLEOTIDE SEQUENCE [LARGE SCALE GENOMIC DNA]</scope>
    <source>
        <strain evidence="2 3">Ter6</strain>
    </source>
</reference>
<proteinExistence type="predicted"/>
<dbReference type="RefSeq" id="WP_061539581.1">
    <property type="nucleotide sequence ID" value="NZ_CP013232.1"/>
</dbReference>
<name>A0A127PAT5_9BURK</name>
<dbReference type="PATRIC" id="fig|158899.10.peg.1860"/>
<organism evidence="2">
    <name type="scientific">Collimonas fungivorans</name>
    <dbReference type="NCBI Taxonomy" id="158899"/>
    <lineage>
        <taxon>Bacteria</taxon>
        <taxon>Pseudomonadati</taxon>
        <taxon>Pseudomonadota</taxon>
        <taxon>Betaproteobacteria</taxon>
        <taxon>Burkholderiales</taxon>
        <taxon>Oxalobacteraceae</taxon>
        <taxon>Collimonas</taxon>
    </lineage>
</organism>
<keyword evidence="1" id="KW-0732">Signal</keyword>
<dbReference type="EMBL" id="CP013232">
    <property type="protein sequence ID" value="AMO94551.1"/>
    <property type="molecule type" value="Genomic_DNA"/>
</dbReference>
<feature type="signal peptide" evidence="1">
    <location>
        <begin position="1"/>
        <end position="21"/>
    </location>
</feature>
<evidence type="ECO:0008006" key="4">
    <source>
        <dbReference type="Google" id="ProtNLM"/>
    </source>
</evidence>
<sequence length="212" mass="23823">MKILNKLAFFLCLFCSLNSLAGTLYSFDNENLIGFEDGGKIIGSYLSEDHADGHLLECKFNFKTINSNTKKEKNKITAWEKNKYFQAKANGYLYIDDDGWRIQINFPSQGCKGFPRSVFSSIKMEAETAAISGKKNALGIFVLNKNTNYYSKSVDGFHPIQTKGDNLAKDDLVSAIEKQGDFTYIEHYSWTSRAIKSSGWIKSIDLGDSISQ</sequence>
<evidence type="ECO:0000313" key="3">
    <source>
        <dbReference type="Proteomes" id="UP000072421"/>
    </source>
</evidence>
<accession>A0A127PAT5</accession>
<evidence type="ECO:0000313" key="2">
    <source>
        <dbReference type="EMBL" id="AMO94551.1"/>
    </source>
</evidence>
<evidence type="ECO:0000256" key="1">
    <source>
        <dbReference type="SAM" id="SignalP"/>
    </source>
</evidence>
<dbReference type="AlphaFoldDB" id="A0A127PAT5"/>
<dbReference type="Proteomes" id="UP000072421">
    <property type="component" value="Chromosome"/>
</dbReference>
<gene>
    <name evidence="2" type="ORF">CFter6_1856</name>
</gene>